<organism evidence="1 2">
    <name type="scientific">Lactiplantibacillus nangangensis</name>
    <dbReference type="NCBI Taxonomy" id="2559917"/>
    <lineage>
        <taxon>Bacteria</taxon>
        <taxon>Bacillati</taxon>
        <taxon>Bacillota</taxon>
        <taxon>Bacilli</taxon>
        <taxon>Lactobacillales</taxon>
        <taxon>Lactobacillaceae</taxon>
        <taxon>Lactiplantibacillus</taxon>
    </lineage>
</organism>
<protein>
    <submittedName>
        <fullName evidence="1">Uncharacterized protein</fullName>
    </submittedName>
</protein>
<reference evidence="2" key="1">
    <citation type="journal article" date="2019" name="Int. J. Syst. Evol. Microbiol.">
        <title>The Global Catalogue of Microorganisms (GCM) 10K type strain sequencing project: providing services to taxonomists for standard genome sequencing and annotation.</title>
        <authorList>
            <consortium name="The Broad Institute Genomics Platform"/>
            <consortium name="The Broad Institute Genome Sequencing Center for Infectious Disease"/>
            <person name="Wu L."/>
            <person name="Ma J."/>
        </authorList>
    </citation>
    <scope>NUCLEOTIDE SEQUENCE [LARGE SCALE GENOMIC DNA]</scope>
    <source>
        <strain evidence="2">CCM 8930</strain>
    </source>
</reference>
<dbReference type="Proteomes" id="UP001596171">
    <property type="component" value="Unassembled WGS sequence"/>
</dbReference>
<name>A0ABW1SF65_9LACO</name>
<proteinExistence type="predicted"/>
<comment type="caution">
    <text evidence="1">The sequence shown here is derived from an EMBL/GenBank/DDBJ whole genome shotgun (WGS) entry which is preliminary data.</text>
</comment>
<evidence type="ECO:0000313" key="1">
    <source>
        <dbReference type="EMBL" id="MFC6200311.1"/>
    </source>
</evidence>
<gene>
    <name evidence="1" type="ORF">ACFP1L_00205</name>
</gene>
<sequence>MRVIIRRHKLISISVIIALLLVGAISGIWATSAYKRYQAQRVMEKVLKQQGYPADTRYERVSFKLTGNELFSGVGYYEYGFSNQKTLTVSHKYFNYLHKTSNHLTVKNSPIIYRVAVFPPTAKVNKWTARLYLDSIDSPNGIDHYIEKLNASSDQEIQSIR</sequence>
<dbReference type="RefSeq" id="WP_137617162.1">
    <property type="nucleotide sequence ID" value="NZ_BJDI01000017.1"/>
</dbReference>
<keyword evidence="2" id="KW-1185">Reference proteome</keyword>
<dbReference type="EMBL" id="JBHSSE010000001">
    <property type="protein sequence ID" value="MFC6200311.1"/>
    <property type="molecule type" value="Genomic_DNA"/>
</dbReference>
<accession>A0ABW1SF65</accession>
<evidence type="ECO:0000313" key="2">
    <source>
        <dbReference type="Proteomes" id="UP001596171"/>
    </source>
</evidence>